<evidence type="ECO:0000313" key="1">
    <source>
        <dbReference type="EMBL" id="RHX86223.1"/>
    </source>
</evidence>
<dbReference type="AlphaFoldDB" id="A0A8B3CSP8"/>
<gene>
    <name evidence="1" type="ORF">DLM78_10240</name>
</gene>
<dbReference type="Proteomes" id="UP000266669">
    <property type="component" value="Unassembled WGS sequence"/>
</dbReference>
<organism evidence="1 2">
    <name type="scientific">Leptospira stimsonii</name>
    <dbReference type="NCBI Taxonomy" id="2202203"/>
    <lineage>
        <taxon>Bacteria</taxon>
        <taxon>Pseudomonadati</taxon>
        <taxon>Spirochaetota</taxon>
        <taxon>Spirochaetia</taxon>
        <taxon>Leptospirales</taxon>
        <taxon>Leptospiraceae</taxon>
        <taxon>Leptospira</taxon>
    </lineage>
</organism>
<reference evidence="2" key="1">
    <citation type="submission" date="2018-05" db="EMBL/GenBank/DDBJ databases">
        <title>Leptospira yasudae sp. nov. and Leptospira stimsonii sp. nov., two pathogenic species of the genus Leptospira isolated from environmental sources.</title>
        <authorList>
            <person name="Casanovas-Massana A."/>
            <person name="Hamond C."/>
            <person name="Santos L.A."/>
            <person name="Hacker K.P."/>
            <person name="Balassiano I."/>
            <person name="Medeiros M.A."/>
            <person name="Reis M.G."/>
            <person name="Ko A.I."/>
            <person name="Wunder E.A."/>
        </authorList>
    </citation>
    <scope>NUCLEOTIDE SEQUENCE [LARGE SCALE GENOMIC DNA]</scope>
    <source>
        <strain evidence="2">AMB6-RJ</strain>
    </source>
</reference>
<comment type="caution">
    <text evidence="1">The sequence shown here is derived from an EMBL/GenBank/DDBJ whole genome shotgun (WGS) entry which is preliminary data.</text>
</comment>
<sequence length="71" mass="8607">MDLFPSSNAFEINRNVYEESVFDFLRDQKPLFSSFISGFIERFLNYNNRNLKTVRSNTVLFFELTHREFKE</sequence>
<protein>
    <submittedName>
        <fullName evidence="1">Uncharacterized protein</fullName>
    </submittedName>
</protein>
<name>A0A8B3CSP8_9LEPT</name>
<evidence type="ECO:0000313" key="2">
    <source>
        <dbReference type="Proteomes" id="UP000266669"/>
    </source>
</evidence>
<accession>A0A8B3CSP8</accession>
<dbReference type="EMBL" id="QHCS01000002">
    <property type="protein sequence ID" value="RHX86223.1"/>
    <property type="molecule type" value="Genomic_DNA"/>
</dbReference>
<proteinExistence type="predicted"/>